<dbReference type="InterPro" id="IPR045584">
    <property type="entry name" value="Pilin-like"/>
</dbReference>
<sequence>MKINCQTISPAVAPLRRLRRPGRPAGSNDGFSLIELIIVVAIIAVIAAIVIPMIGDSTGAAEIAKNKRNAQTLASVFTSADAAGVSFADSGGDLDQTILNTITGGTVTEGIFAGEFFGLPGLEQKEIDGAKDYLEVSGTALVYNAEGL</sequence>
<protein>
    <recommendedName>
        <fullName evidence="3">Prepilin-type N-terminal cleavage/methylation domain-containing protein</fullName>
    </recommendedName>
</protein>
<dbReference type="EMBL" id="KJ508012">
    <property type="protein sequence ID" value="AHZ46163.1"/>
    <property type="molecule type" value="Genomic_DNA"/>
</dbReference>
<dbReference type="InterPro" id="IPR012902">
    <property type="entry name" value="N_methyl_site"/>
</dbReference>
<evidence type="ECO:0000256" key="1">
    <source>
        <dbReference type="SAM" id="Phobius"/>
    </source>
</evidence>
<dbReference type="NCBIfam" id="TIGR02532">
    <property type="entry name" value="IV_pilin_GFxxxE"/>
    <property type="match status" value="1"/>
</dbReference>
<keyword evidence="1" id="KW-0472">Membrane</keyword>
<name>A0A059U0Z3_9BACT</name>
<gene>
    <name evidence="2" type="ORF">5d5</name>
</gene>
<evidence type="ECO:0000313" key="2">
    <source>
        <dbReference type="EMBL" id="AHZ46163.1"/>
    </source>
</evidence>
<reference evidence="2" key="1">
    <citation type="submission" date="2014-02" db="EMBL/GenBank/DDBJ databases">
        <title>Screening of novel PKS from marine sediment.</title>
        <authorList>
            <person name="Xie F."/>
            <person name="Fu C."/>
            <person name="Dai H."/>
            <person name="Zhang L."/>
        </authorList>
    </citation>
    <scope>NUCLEOTIDE SEQUENCE</scope>
</reference>
<feature type="transmembrane region" description="Helical" evidence="1">
    <location>
        <begin position="31"/>
        <end position="55"/>
    </location>
</feature>
<dbReference type="AlphaFoldDB" id="A0A059U0Z3"/>
<evidence type="ECO:0008006" key="3">
    <source>
        <dbReference type="Google" id="ProtNLM"/>
    </source>
</evidence>
<dbReference type="SUPFAM" id="SSF54523">
    <property type="entry name" value="Pili subunits"/>
    <property type="match status" value="1"/>
</dbReference>
<keyword evidence="1" id="KW-1133">Transmembrane helix</keyword>
<organism evidence="2">
    <name type="scientific">uncultured bacterium 12-5D</name>
    <dbReference type="NCBI Taxonomy" id="1497524"/>
    <lineage>
        <taxon>Bacteria</taxon>
        <taxon>environmental samples</taxon>
    </lineage>
</organism>
<proteinExistence type="predicted"/>
<dbReference type="Pfam" id="PF07963">
    <property type="entry name" value="N_methyl"/>
    <property type="match status" value="1"/>
</dbReference>
<keyword evidence="1" id="KW-0812">Transmembrane</keyword>
<dbReference type="Gene3D" id="3.30.700.10">
    <property type="entry name" value="Glycoprotein, Type 4 Pilin"/>
    <property type="match status" value="1"/>
</dbReference>
<accession>A0A059U0Z3</accession>